<comment type="caution">
    <text evidence="5">The sequence shown here is derived from an EMBL/GenBank/DDBJ whole genome shotgun (WGS) entry which is preliminary data.</text>
</comment>
<reference evidence="5 6" key="1">
    <citation type="submission" date="2024-10" db="EMBL/GenBank/DDBJ databases">
        <title>Updated reference genomes for cyclostephanoid diatoms.</title>
        <authorList>
            <person name="Roberts W.R."/>
            <person name="Alverson A.J."/>
        </authorList>
    </citation>
    <scope>NUCLEOTIDE SEQUENCE [LARGE SCALE GENOMIC DNA]</scope>
    <source>
        <strain evidence="5 6">AJA010-31</strain>
    </source>
</reference>
<dbReference type="InterPro" id="IPR050154">
    <property type="entry name" value="UbiB_kinase"/>
</dbReference>
<comment type="similarity">
    <text evidence="1">Belongs to the protein kinase superfamily. ADCK protein kinase family.</text>
</comment>
<feature type="signal peptide" evidence="3">
    <location>
        <begin position="1"/>
        <end position="21"/>
    </location>
</feature>
<dbReference type="InterPro" id="IPR004147">
    <property type="entry name" value="ABC1_dom"/>
</dbReference>
<protein>
    <recommendedName>
        <fullName evidence="4">ABC1 atypical kinase-like domain-containing protein</fullName>
    </recommendedName>
</protein>
<keyword evidence="6" id="KW-1185">Reference proteome</keyword>
<evidence type="ECO:0000313" key="5">
    <source>
        <dbReference type="EMBL" id="KAL3781184.1"/>
    </source>
</evidence>
<dbReference type="Proteomes" id="UP001530400">
    <property type="component" value="Unassembled WGS sequence"/>
</dbReference>
<keyword evidence="3" id="KW-0732">Signal</keyword>
<dbReference type="CDD" id="cd05121">
    <property type="entry name" value="ABC1_ADCK3-like"/>
    <property type="match status" value="1"/>
</dbReference>
<evidence type="ECO:0000313" key="6">
    <source>
        <dbReference type="Proteomes" id="UP001530400"/>
    </source>
</evidence>
<evidence type="ECO:0000256" key="2">
    <source>
        <dbReference type="SAM" id="MobiDB-lite"/>
    </source>
</evidence>
<dbReference type="PANTHER" id="PTHR10566:SF113">
    <property type="entry name" value="PROTEIN ACTIVITY OF BC1 COMPLEX KINASE 7, CHLOROPLASTIC"/>
    <property type="match status" value="1"/>
</dbReference>
<accession>A0ABD3P0S7</accession>
<dbReference type="AlphaFoldDB" id="A0ABD3P0S7"/>
<evidence type="ECO:0000256" key="1">
    <source>
        <dbReference type="ARBA" id="ARBA00009670"/>
    </source>
</evidence>
<gene>
    <name evidence="5" type="ORF">ACHAWO_010243</name>
</gene>
<dbReference type="Pfam" id="PF03109">
    <property type="entry name" value="ABC1"/>
    <property type="match status" value="1"/>
</dbReference>
<evidence type="ECO:0000259" key="4">
    <source>
        <dbReference type="Pfam" id="PF03109"/>
    </source>
</evidence>
<sequence length="1007" mass="115184">MSRRTTMFRIAILVSLGCAQALTVSKNTLGHGHPRKLHHTRLQAAPVKEREAINGEKINGDNASGIQFNHDIETGLNGETTINGKNETDSSYTTDLVDFFDKLFQPYTNGEATNGESSLSSDIQRSIKSLSETQSKASNVDILDLTVDFANEVYRNISTKDNASSHSASNFESMALASLENVPAEVTNSITDLFRQLEVALDERFVEFCEEIAFYDTEGLRSEDLKPGPNRLLEEDYERMRRERNEERAKRRKREGRELGRLRNEAIKKTLGKNTTVSVPDENGRNYMNEVALASKRMRTKDIMRNFNVAPIYYTIALFMRWAEKATVPPMAMLMFLRGLAYPLKWSEGGKNKFDDSSRKRRRLFGGREAVASTAGVGRTKKFGNEEVADEEFIQGWKRTGEIAAKGKRGRAWATLRRSAEIWFYFSSFYIKDYWILKNYDGGRWNEERFKEERSKLGAQLTQNLLKLGPTFIKLGQIFSTRIDIVPKEYIEQLKLLQDNVPAFSGEKAQQIIEEELGKPINELFDTFDTQPLAAASLGQVHVATIGNDKLAVKIQRQFLRELFDVDLGQLKRLAEFADAVDLTSEGGLMDKNTRRSWVSVYFEMKRLLYEEIDYLKEIDNCDRFRTNFDKPKFSHIKAPNTYRHLTTEKVLTMEYCPGIKITDVDRLQQEGLDPVEISKKSAESFLEQLCRHGFFHCDPHPGNVAVQKLPNGEAGLIFYDFGMMDEFGAAERKGLVDFFFALYYDADAKDVCDALERLGMLRKGVDRISVEKVGQDFIDRFQATLKSGNQWEADLPEEEKKRINRQRRKELGEEFLSMNAESPFIFPPTWTFVLKAFFTLDGIGKTLDPKYDLTRLTLPYLKELLDLKDGNAFQTTLNRVLKRTGWRPIDINMAITQPRRIAKIENIATRLEKGELKPRVRAMEVERMIERNKIVQSNIFSAVLSCLFLNSAVSVATLGQNILFSRPITKGLIGAAVWFSLRVPYGVFVKLRRLDEYNERFGVSPK</sequence>
<evidence type="ECO:0000256" key="3">
    <source>
        <dbReference type="SAM" id="SignalP"/>
    </source>
</evidence>
<proteinExistence type="inferred from homology"/>
<dbReference type="SUPFAM" id="SSF56112">
    <property type="entry name" value="Protein kinase-like (PK-like)"/>
    <property type="match status" value="1"/>
</dbReference>
<dbReference type="EMBL" id="JALLPJ020000858">
    <property type="protein sequence ID" value="KAL3781184.1"/>
    <property type="molecule type" value="Genomic_DNA"/>
</dbReference>
<organism evidence="5 6">
    <name type="scientific">Cyclotella atomus</name>
    <dbReference type="NCBI Taxonomy" id="382360"/>
    <lineage>
        <taxon>Eukaryota</taxon>
        <taxon>Sar</taxon>
        <taxon>Stramenopiles</taxon>
        <taxon>Ochrophyta</taxon>
        <taxon>Bacillariophyta</taxon>
        <taxon>Coscinodiscophyceae</taxon>
        <taxon>Thalassiosirophycidae</taxon>
        <taxon>Stephanodiscales</taxon>
        <taxon>Stephanodiscaceae</taxon>
        <taxon>Cyclotella</taxon>
    </lineage>
</organism>
<feature type="region of interest" description="Disordered" evidence="2">
    <location>
        <begin position="239"/>
        <end position="263"/>
    </location>
</feature>
<dbReference type="PANTHER" id="PTHR10566">
    <property type="entry name" value="CHAPERONE-ACTIVITY OF BC1 COMPLEX CABC1 -RELATED"/>
    <property type="match status" value="1"/>
</dbReference>
<dbReference type="InterPro" id="IPR011009">
    <property type="entry name" value="Kinase-like_dom_sf"/>
</dbReference>
<name>A0ABD3P0S7_9STRA</name>
<feature type="domain" description="ABC1 atypical kinase-like" evidence="4">
    <location>
        <begin position="497"/>
        <end position="752"/>
    </location>
</feature>
<feature type="chain" id="PRO_5044755522" description="ABC1 atypical kinase-like domain-containing protein" evidence="3">
    <location>
        <begin position="22"/>
        <end position="1007"/>
    </location>
</feature>